<evidence type="ECO:0000313" key="1">
    <source>
        <dbReference type="EMBL" id="UYV70848.1"/>
    </source>
</evidence>
<sequence length="96" mass="11145">METRFGNVYNTKKEETKVDDPAKLQLGLYPVEGLWKECFNKRLVSGKHTLQLSENLDISFGTCQTIIKNDMHLKRSPAKFVPHLLTSKQKEHREET</sequence>
<dbReference type="EMBL" id="CP092870">
    <property type="protein sequence ID" value="UYV70848.1"/>
    <property type="molecule type" value="Genomic_DNA"/>
</dbReference>
<proteinExistence type="predicted"/>
<evidence type="ECO:0000313" key="2">
    <source>
        <dbReference type="Proteomes" id="UP001235939"/>
    </source>
</evidence>
<keyword evidence="2" id="KW-1185">Reference proteome</keyword>
<name>A0ABY6KPT6_9ARAC</name>
<protein>
    <submittedName>
        <fullName evidence="1">Uncharacterized protein</fullName>
    </submittedName>
</protein>
<accession>A0ABY6KPT6</accession>
<gene>
    <name evidence="1" type="ORF">LAZ67_8000846</name>
</gene>
<organism evidence="1 2">
    <name type="scientific">Cordylochernes scorpioides</name>
    <dbReference type="NCBI Taxonomy" id="51811"/>
    <lineage>
        <taxon>Eukaryota</taxon>
        <taxon>Metazoa</taxon>
        <taxon>Ecdysozoa</taxon>
        <taxon>Arthropoda</taxon>
        <taxon>Chelicerata</taxon>
        <taxon>Arachnida</taxon>
        <taxon>Pseudoscorpiones</taxon>
        <taxon>Cheliferoidea</taxon>
        <taxon>Chernetidae</taxon>
        <taxon>Cordylochernes</taxon>
    </lineage>
</organism>
<reference evidence="1 2" key="1">
    <citation type="submission" date="2022-01" db="EMBL/GenBank/DDBJ databases">
        <title>A chromosomal length assembly of Cordylochernes scorpioides.</title>
        <authorList>
            <person name="Zeh D."/>
            <person name="Zeh J."/>
        </authorList>
    </citation>
    <scope>NUCLEOTIDE SEQUENCE [LARGE SCALE GENOMIC DNA]</scope>
    <source>
        <strain evidence="1">IN4F17</strain>
        <tissue evidence="1">Whole Body</tissue>
    </source>
</reference>
<dbReference type="Proteomes" id="UP001235939">
    <property type="component" value="Chromosome 08"/>
</dbReference>